<evidence type="ECO:0000259" key="2">
    <source>
        <dbReference type="Pfam" id="PF13393"/>
    </source>
</evidence>
<keyword evidence="4" id="KW-1185">Reference proteome</keyword>
<dbReference type="AlphaFoldDB" id="A0A6M1U3D6"/>
<reference evidence="3 4" key="1">
    <citation type="submission" date="2020-02" db="EMBL/GenBank/DDBJ databases">
        <title>Rhodobacter translucens sp. nov., a novel bacterium isolated from activated sludge.</title>
        <authorList>
            <person name="Liu J."/>
        </authorList>
    </citation>
    <scope>NUCLEOTIDE SEQUENCE [LARGE SCALE GENOMIC DNA]</scope>
    <source>
        <strain evidence="3 4">HX-7-19</strain>
    </source>
</reference>
<dbReference type="GO" id="GO:0006427">
    <property type="term" value="P:histidyl-tRNA aminoacylation"/>
    <property type="evidence" value="ECO:0007669"/>
    <property type="project" value="TreeGrafter"/>
</dbReference>
<keyword evidence="3" id="KW-0328">Glycosyltransferase</keyword>
<evidence type="ECO:0000313" key="4">
    <source>
        <dbReference type="Proteomes" id="UP000474758"/>
    </source>
</evidence>
<dbReference type="InterPro" id="IPR041715">
    <property type="entry name" value="HisRS-like_core"/>
</dbReference>
<proteinExistence type="predicted"/>
<protein>
    <submittedName>
        <fullName evidence="3">ATP phosphoribosyltransferase regulatory subunit</fullName>
    </submittedName>
</protein>
<comment type="caution">
    <text evidence="3">The sequence shown here is derived from an EMBL/GenBank/DDBJ whole genome shotgun (WGS) entry which is preliminary data.</text>
</comment>
<keyword evidence="3" id="KW-0808">Transferase</keyword>
<feature type="binding site" evidence="1">
    <location>
        <begin position="310"/>
        <end position="311"/>
    </location>
    <ligand>
        <name>L-histidine</name>
        <dbReference type="ChEBI" id="CHEBI:57595"/>
    </ligand>
</feature>
<feature type="binding site" evidence="1">
    <location>
        <begin position="65"/>
        <end position="67"/>
    </location>
    <ligand>
        <name>L-histidine</name>
        <dbReference type="ChEBI" id="CHEBI:57595"/>
    </ligand>
</feature>
<accession>A0A6M1U3D6</accession>
<feature type="binding site" evidence="1">
    <location>
        <position position="92"/>
    </location>
    <ligand>
        <name>L-histidine</name>
        <dbReference type="ChEBI" id="CHEBI:57595"/>
    </ligand>
</feature>
<dbReference type="NCBIfam" id="NF008952">
    <property type="entry name" value="PRK12295.1-5"/>
    <property type="match status" value="1"/>
</dbReference>
<gene>
    <name evidence="3" type="ORF">G5V65_07125</name>
</gene>
<dbReference type="SUPFAM" id="SSF55681">
    <property type="entry name" value="Class II aaRS and biotin synthetases"/>
    <property type="match status" value="1"/>
</dbReference>
<dbReference type="Pfam" id="PF13393">
    <property type="entry name" value="tRNA-synt_His"/>
    <property type="match status" value="1"/>
</dbReference>
<organism evidence="3 4">
    <name type="scientific">Paragemmobacter kunshanensis</name>
    <dbReference type="NCBI Taxonomy" id="2583234"/>
    <lineage>
        <taxon>Bacteria</taxon>
        <taxon>Pseudomonadati</taxon>
        <taxon>Pseudomonadota</taxon>
        <taxon>Alphaproteobacteria</taxon>
        <taxon>Rhodobacterales</taxon>
        <taxon>Paracoccaceae</taxon>
        <taxon>Paragemmobacter</taxon>
    </lineage>
</organism>
<dbReference type="Proteomes" id="UP000474758">
    <property type="component" value="Unassembled WGS sequence"/>
</dbReference>
<dbReference type="PIRSF" id="PIRSF001549">
    <property type="entry name" value="His-tRNA_synth"/>
    <property type="match status" value="1"/>
</dbReference>
<dbReference type="PANTHER" id="PTHR43707:SF1">
    <property type="entry name" value="HISTIDINE--TRNA LIGASE, MITOCHONDRIAL-RELATED"/>
    <property type="match status" value="1"/>
</dbReference>
<evidence type="ECO:0000256" key="1">
    <source>
        <dbReference type="PIRSR" id="PIRSR001549-1"/>
    </source>
</evidence>
<dbReference type="RefSeq" id="WP_165048393.1">
    <property type="nucleotide sequence ID" value="NZ_JAALFE010000005.1"/>
</dbReference>
<dbReference type="GO" id="GO:0004821">
    <property type="term" value="F:histidine-tRNA ligase activity"/>
    <property type="evidence" value="ECO:0007669"/>
    <property type="project" value="TreeGrafter"/>
</dbReference>
<dbReference type="Gene3D" id="3.30.930.10">
    <property type="entry name" value="Bira Bifunctional Protein, Domain 2"/>
    <property type="match status" value="1"/>
</dbReference>
<feature type="binding site" evidence="1">
    <location>
        <position position="305"/>
    </location>
    <ligand>
        <name>L-histidine</name>
        <dbReference type="ChEBI" id="CHEBI:57595"/>
    </ligand>
</feature>
<dbReference type="InterPro" id="IPR045864">
    <property type="entry name" value="aa-tRNA-synth_II/BPL/LPL"/>
</dbReference>
<sequence>MTSKAAIRAEAETLFAAFRTEGAVPVEADILQPAETLLDLYGEDIRARAYVTADPLRGEMMLRPDFTVPVVQAHMAHGAEPARYCYMGEVFRKQDVAGPRANEYLQVGFELFDRSAPEQADAQVFALFARLLAPLNLRAATGDIGILMAAVRGLSTSERRKSALLRHIWRPNRFRALLDRFSGRAPMPAARAALLDRLQKDTPEALTRAAGTLVGLRSAEDIAARARALIEDAATQPIAATEAALLYDLLSLQAPARAALNHLRGITPMLPAIAPAVDRFATRLDALATLGIDTETLPFEASHGRTSLEYYDGFVFSFHAADPALPPVASGGRYDALTAVLGQGRSIPAVGGVIRPGLVARLKGSV</sequence>
<name>A0A6M1U3D6_9RHOB</name>
<dbReference type="InterPro" id="IPR004516">
    <property type="entry name" value="HisRS/HisZ"/>
</dbReference>
<feature type="domain" description="Class II Histidinyl-tRNA synthetase (HisRS)-like catalytic core" evidence="2">
    <location>
        <begin position="7"/>
        <end position="251"/>
    </location>
</feature>
<dbReference type="EMBL" id="JAALFE010000005">
    <property type="protein sequence ID" value="NGQ90665.1"/>
    <property type="molecule type" value="Genomic_DNA"/>
</dbReference>
<evidence type="ECO:0000313" key="3">
    <source>
        <dbReference type="EMBL" id="NGQ90665.1"/>
    </source>
</evidence>
<dbReference type="GO" id="GO:0016757">
    <property type="term" value="F:glycosyltransferase activity"/>
    <property type="evidence" value="ECO:0007669"/>
    <property type="project" value="UniProtKB-KW"/>
</dbReference>
<dbReference type="PANTHER" id="PTHR43707">
    <property type="entry name" value="HISTIDYL-TRNA SYNTHETASE"/>
    <property type="match status" value="1"/>
</dbReference>
<dbReference type="GO" id="GO:0005737">
    <property type="term" value="C:cytoplasm"/>
    <property type="evidence" value="ECO:0007669"/>
    <property type="project" value="InterPro"/>
</dbReference>
<feature type="binding site" evidence="1">
    <location>
        <position position="110"/>
    </location>
    <ligand>
        <name>L-histidine</name>
        <dbReference type="ChEBI" id="CHEBI:57595"/>
    </ligand>
</feature>
<feature type="binding site" evidence="1">
    <location>
        <position position="106"/>
    </location>
    <ligand>
        <name>L-histidine</name>
        <dbReference type="ChEBI" id="CHEBI:57595"/>
    </ligand>
</feature>